<keyword evidence="1 5" id="KW-0028">Amino-acid biosynthesis</keyword>
<dbReference type="FunFam" id="1.20.120.420:FF:000003">
    <property type="entry name" value="Methylthioribose-1-phosphate isomerase"/>
    <property type="match status" value="1"/>
</dbReference>
<evidence type="ECO:0000256" key="1">
    <source>
        <dbReference type="ARBA" id="ARBA00022605"/>
    </source>
</evidence>
<feature type="binding site" evidence="5">
    <location>
        <begin position="47"/>
        <end position="49"/>
    </location>
    <ligand>
        <name>substrate</name>
    </ligand>
</feature>
<feature type="active site" description="Proton donor" evidence="5">
    <location>
        <position position="236"/>
    </location>
</feature>
<proteinExistence type="inferred from homology"/>
<dbReference type="PANTHER" id="PTHR43475">
    <property type="entry name" value="METHYLTHIORIBOSE-1-PHOSPHATE ISOMERASE"/>
    <property type="match status" value="1"/>
</dbReference>
<dbReference type="InterPro" id="IPR027363">
    <property type="entry name" value="M1Pi_N"/>
</dbReference>
<dbReference type="AlphaFoldDB" id="A0A7W1X9Q8"/>
<evidence type="ECO:0000256" key="4">
    <source>
        <dbReference type="ARBA" id="ARBA00052401"/>
    </source>
</evidence>
<feature type="binding site" evidence="5">
    <location>
        <begin position="246"/>
        <end position="247"/>
    </location>
    <ligand>
        <name>substrate</name>
    </ligand>
</feature>
<gene>
    <name evidence="5 6" type="primary">mtnA</name>
    <name evidence="6" type="ORF">H1164_07240</name>
</gene>
<dbReference type="HAMAP" id="MF_01678">
    <property type="entry name" value="Salvage_MtnA"/>
    <property type="match status" value="1"/>
</dbReference>
<dbReference type="UniPathway" id="UPA00904">
    <property type="reaction ID" value="UER00874"/>
</dbReference>
<dbReference type="InterPro" id="IPR042529">
    <property type="entry name" value="IF_2B-like_C"/>
</dbReference>
<reference evidence="6 7" key="1">
    <citation type="submission" date="2020-07" db="EMBL/GenBank/DDBJ databases">
        <authorList>
            <person name="Feng H."/>
        </authorList>
    </citation>
    <scope>NUCLEOTIDE SEQUENCE [LARGE SCALE GENOMIC DNA]</scope>
    <source>
        <strain evidence="7">s-11</strain>
    </source>
</reference>
<comment type="similarity">
    <text evidence="5">Belongs to the EIF-2B alpha/beta/delta subunits family. MtnA subfamily.</text>
</comment>
<evidence type="ECO:0000256" key="5">
    <source>
        <dbReference type="HAMAP-Rule" id="MF_01678"/>
    </source>
</evidence>
<dbReference type="Gene3D" id="3.40.50.10470">
    <property type="entry name" value="Translation initiation factor eif-2b, domain 2"/>
    <property type="match status" value="1"/>
</dbReference>
<dbReference type="RefSeq" id="WP_033101786.1">
    <property type="nucleotide sequence ID" value="NZ_JACEIP010000008.1"/>
</dbReference>
<dbReference type="PANTHER" id="PTHR43475:SF4">
    <property type="entry name" value="METHYLTHIORIBOSE-1-PHOSPHATE ISOMERASE"/>
    <property type="match status" value="1"/>
</dbReference>
<evidence type="ECO:0000256" key="2">
    <source>
        <dbReference type="ARBA" id="ARBA00023167"/>
    </source>
</evidence>
<evidence type="ECO:0000313" key="6">
    <source>
        <dbReference type="EMBL" id="MBA4542695.1"/>
    </source>
</evidence>
<feature type="binding site" evidence="5">
    <location>
        <position position="195"/>
    </location>
    <ligand>
        <name>substrate</name>
    </ligand>
</feature>
<keyword evidence="2 5" id="KW-0486">Methionine biosynthesis</keyword>
<dbReference type="OrthoDB" id="9803436at2"/>
<dbReference type="NCBIfam" id="TIGR00512">
    <property type="entry name" value="salvage_mtnA"/>
    <property type="match status" value="1"/>
</dbReference>
<dbReference type="InterPro" id="IPR011559">
    <property type="entry name" value="Initiation_fac_2B_a/b/d"/>
</dbReference>
<comment type="catalytic activity">
    <reaction evidence="4 5">
        <text>5-(methylsulfanyl)-alpha-D-ribose 1-phosphate = 5-(methylsulfanyl)-D-ribulose 1-phosphate</text>
        <dbReference type="Rhea" id="RHEA:19989"/>
        <dbReference type="ChEBI" id="CHEBI:58533"/>
        <dbReference type="ChEBI" id="CHEBI:58548"/>
        <dbReference type="EC" id="5.3.1.23"/>
    </reaction>
</comment>
<dbReference type="SUPFAM" id="SSF100950">
    <property type="entry name" value="NagB/RpiA/CoA transferase-like"/>
    <property type="match status" value="1"/>
</dbReference>
<dbReference type="FunFam" id="3.40.50.10470:FF:000006">
    <property type="entry name" value="Methylthioribose-1-phosphate isomerase"/>
    <property type="match status" value="1"/>
</dbReference>
<accession>A0A7W1X9Q8</accession>
<sequence>MTTVLSVEYRRDHVLILDQTLLPQQQHFIRCTTTKEVWECIHALKVRGAPAIGMAAAFGLAVWANRFPGLNFSDFLVKLEQEHRFLASSRPTAVNLFWALERVTAAAKKASSVPEAVQAIENEAMQIQQEDEAVCRKIGEHALELLKDGDTILTICNAGAIATARYGTALAPMHLAKEYGKQLSAYACETRPLLQGGRLTTWELLQAGIDVTLITDNMSAHTMRTKGISAVIVGCDRVAANGDTANKIGTFGLALQARALNIPFYVAAPTSTIDLKTPSGEEIPIEERNPEEVTHFGGKRIAPEGVKVFNPAFDVTPHEYITAIITENGIAHGDYARELPRLVNQEKAVIKK</sequence>
<dbReference type="GO" id="GO:0046523">
    <property type="term" value="F:S-methyl-5-thioribose-1-phosphate isomerase activity"/>
    <property type="evidence" value="ECO:0007669"/>
    <property type="project" value="UniProtKB-UniRule"/>
</dbReference>
<comment type="caution">
    <text evidence="6">The sequence shown here is derived from an EMBL/GenBank/DDBJ whole genome shotgun (WGS) entry which is preliminary data.</text>
</comment>
<dbReference type="GO" id="GO:0019509">
    <property type="term" value="P:L-methionine salvage from methylthioadenosine"/>
    <property type="evidence" value="ECO:0007669"/>
    <property type="project" value="UniProtKB-UniRule"/>
</dbReference>
<dbReference type="EMBL" id="JACEIP010000008">
    <property type="protein sequence ID" value="MBA4542695.1"/>
    <property type="molecule type" value="Genomic_DNA"/>
</dbReference>
<keyword evidence="3 5" id="KW-0413">Isomerase</keyword>
<name>A0A7W1X9Q8_9BACL</name>
<feature type="binding site" evidence="5">
    <location>
        <position position="90"/>
    </location>
    <ligand>
        <name>substrate</name>
    </ligand>
</feature>
<dbReference type="InterPro" id="IPR037171">
    <property type="entry name" value="NagB/RpiA_transferase-like"/>
</dbReference>
<dbReference type="NCBIfam" id="NF004326">
    <property type="entry name" value="PRK05720.1"/>
    <property type="match status" value="1"/>
</dbReference>
<dbReference type="Pfam" id="PF01008">
    <property type="entry name" value="IF-2B"/>
    <property type="match status" value="1"/>
</dbReference>
<evidence type="ECO:0000313" key="7">
    <source>
        <dbReference type="Proteomes" id="UP000530514"/>
    </source>
</evidence>
<organism evidence="6 7">
    <name type="scientific">Thermoactinomyces daqus</name>
    <dbReference type="NCBI Taxonomy" id="1329516"/>
    <lineage>
        <taxon>Bacteria</taxon>
        <taxon>Bacillati</taxon>
        <taxon>Bacillota</taxon>
        <taxon>Bacilli</taxon>
        <taxon>Bacillales</taxon>
        <taxon>Thermoactinomycetaceae</taxon>
        <taxon>Thermoactinomyces</taxon>
    </lineage>
</organism>
<feature type="site" description="Transition state stabilizer" evidence="5">
    <location>
        <position position="156"/>
    </location>
</feature>
<dbReference type="InterPro" id="IPR000649">
    <property type="entry name" value="IF-2B-related"/>
</dbReference>
<protein>
    <recommendedName>
        <fullName evidence="5">Methylthioribose-1-phosphate isomerase</fullName>
        <shortName evidence="5">M1Pi</shortName>
        <shortName evidence="5">MTR-1-P isomerase</shortName>
        <ecNumber evidence="5">5.3.1.23</ecNumber>
    </recommendedName>
    <alternativeName>
        <fullName evidence="5">S-methyl-5-thioribose-1-phosphate isomerase</fullName>
    </alternativeName>
</protein>
<comment type="pathway">
    <text evidence="5">Amino-acid biosynthesis; L-methionine biosynthesis via salvage pathway; L-methionine from S-methyl-5-thio-alpha-D-ribose 1-phosphate: step 1/6.</text>
</comment>
<comment type="function">
    <text evidence="5">Catalyzes the interconversion of methylthioribose-1-phosphate (MTR-1-P) into methylthioribulose-1-phosphate (MTRu-1-P).</text>
</comment>
<dbReference type="NCBIfam" id="TIGR00524">
    <property type="entry name" value="eIF-2B_rel"/>
    <property type="match status" value="1"/>
</dbReference>
<evidence type="ECO:0000256" key="3">
    <source>
        <dbReference type="ARBA" id="ARBA00023235"/>
    </source>
</evidence>
<dbReference type="InterPro" id="IPR005251">
    <property type="entry name" value="IF-M1Pi"/>
</dbReference>
<dbReference type="EC" id="5.3.1.23" evidence="5"/>
<dbReference type="Gene3D" id="1.20.120.420">
    <property type="entry name" value="translation initiation factor eif-2b, domain 1"/>
    <property type="match status" value="1"/>
</dbReference>
<keyword evidence="7" id="KW-1185">Reference proteome</keyword>
<dbReference type="Proteomes" id="UP000530514">
    <property type="component" value="Unassembled WGS sequence"/>
</dbReference>